<feature type="compositionally biased region" description="Basic and acidic residues" evidence="2">
    <location>
        <begin position="201"/>
        <end position="225"/>
    </location>
</feature>
<feature type="region of interest" description="Disordered" evidence="2">
    <location>
        <begin position="198"/>
        <end position="232"/>
    </location>
</feature>
<dbReference type="SUPFAM" id="SSF48452">
    <property type="entry name" value="TPR-like"/>
    <property type="match status" value="2"/>
</dbReference>
<dbReference type="InterPro" id="IPR019734">
    <property type="entry name" value="TPR_rpt"/>
</dbReference>
<evidence type="ECO:0000256" key="1">
    <source>
        <dbReference type="PROSITE-ProRule" id="PRU00339"/>
    </source>
</evidence>
<evidence type="ECO:0000256" key="2">
    <source>
        <dbReference type="SAM" id="MobiDB-lite"/>
    </source>
</evidence>
<evidence type="ECO:0000313" key="3">
    <source>
        <dbReference type="EMBL" id="CAA9480044.1"/>
    </source>
</evidence>
<dbReference type="InterPro" id="IPR036869">
    <property type="entry name" value="J_dom_sf"/>
</dbReference>
<feature type="region of interest" description="Disordered" evidence="2">
    <location>
        <begin position="57"/>
        <end position="108"/>
    </location>
</feature>
<protein>
    <recommendedName>
        <fullName evidence="4">J domain-containing protein</fullName>
    </recommendedName>
</protein>
<accession>A0A6J4RVJ9</accession>
<dbReference type="SUPFAM" id="SSF46565">
    <property type="entry name" value="Chaperone J-domain"/>
    <property type="match status" value="1"/>
</dbReference>
<gene>
    <name evidence="3" type="ORF">AVDCRST_MAG67-806</name>
</gene>
<reference evidence="3" key="1">
    <citation type="submission" date="2020-02" db="EMBL/GenBank/DDBJ databases">
        <authorList>
            <person name="Meier V. D."/>
        </authorList>
    </citation>
    <scope>NUCLEOTIDE SEQUENCE</scope>
    <source>
        <strain evidence="3">AVDCRST_MAG67</strain>
    </source>
</reference>
<dbReference type="SMART" id="SM00028">
    <property type="entry name" value="TPR"/>
    <property type="match status" value="4"/>
</dbReference>
<dbReference type="EMBL" id="CADCVQ010000040">
    <property type="protein sequence ID" value="CAA9480044.1"/>
    <property type="molecule type" value="Genomic_DNA"/>
</dbReference>
<dbReference type="InterPro" id="IPR011990">
    <property type="entry name" value="TPR-like_helical_dom_sf"/>
</dbReference>
<keyword evidence="1" id="KW-0802">TPR repeat</keyword>
<proteinExistence type="predicted"/>
<feature type="repeat" description="TPR" evidence="1">
    <location>
        <begin position="405"/>
        <end position="438"/>
    </location>
</feature>
<name>A0A6J4RVJ9_9ACTN</name>
<evidence type="ECO:0008006" key="4">
    <source>
        <dbReference type="Google" id="ProtNLM"/>
    </source>
</evidence>
<dbReference type="AlphaFoldDB" id="A0A6J4RVJ9"/>
<sequence length="525" mass="57519">MPAPAGGHGDRDARRESCRVRCGMRHLVRHDGFCQGGRVAWGAVCAPSFDTTVARGLRSGTGLADDDGAGSDTRSRSPPVTVSASGRRANRRLGCERAPPPRAGRRYSRRSMPAVLDIEQSLLLLELQPPFDQRDVQLARRRQAKVWHPDIAPPGKQFEHERHLKAINEAADQLERLAEGSRGGKVSRNAVKVSAAAARTARAEEGRRNYEAQQRERAHAEDRAANDPFASQVPDHSVVHRYARCVAYPEWGVGSVTGIYFTGGGDDIQQWARVRFNVGVRTVPAGTLQFVDFSTPDAGADRVERFMTAAQHATLEGNHELAAQRLIYARDAEPQNVTVLRMLTLAFWQGGNLPAAGRAVRDWARAEGDRPAPHRFAARIYEDMGAIDLAAEAAQRAVDRGTDDADAWERLGRLRLRLMDREAAIFALERARSLVPSVEGLLDLALAYHLAGDLGAELTACEQATLIDGENSQAWARYAHALARTDRVSDAIEACDFALRLADNGEVAELLARLRDELPRVLPAA</sequence>
<organism evidence="3">
    <name type="scientific">uncultured Solirubrobacteraceae bacterium</name>
    <dbReference type="NCBI Taxonomy" id="1162706"/>
    <lineage>
        <taxon>Bacteria</taxon>
        <taxon>Bacillati</taxon>
        <taxon>Actinomycetota</taxon>
        <taxon>Thermoleophilia</taxon>
        <taxon>Solirubrobacterales</taxon>
        <taxon>Solirubrobacteraceae</taxon>
        <taxon>environmental samples</taxon>
    </lineage>
</organism>
<dbReference type="Gene3D" id="1.25.40.10">
    <property type="entry name" value="Tetratricopeptide repeat domain"/>
    <property type="match status" value="2"/>
</dbReference>
<dbReference type="PROSITE" id="PS50005">
    <property type="entry name" value="TPR"/>
    <property type="match status" value="1"/>
</dbReference>